<dbReference type="PROSITE" id="PS50943">
    <property type="entry name" value="HTH_CROC1"/>
    <property type="match status" value="1"/>
</dbReference>
<dbReference type="InterPro" id="IPR010982">
    <property type="entry name" value="Lambda_DNA-bd_dom_sf"/>
</dbReference>
<reference evidence="2 3" key="1">
    <citation type="submission" date="2023-07" db="EMBL/GenBank/DDBJ databases">
        <title>Comparative genomics of wheat-associated soil bacteria to identify genetic determinants of phenazine resistance.</title>
        <authorList>
            <person name="Mouncey N."/>
        </authorList>
    </citation>
    <scope>NUCLEOTIDE SEQUENCE [LARGE SCALE GENOMIC DNA]</scope>
    <source>
        <strain evidence="2 3">B3I12</strain>
    </source>
</reference>
<gene>
    <name evidence="2" type="ORF">QF034_001895</name>
</gene>
<dbReference type="SMART" id="SM00530">
    <property type="entry name" value="HTH_XRE"/>
    <property type="match status" value="1"/>
</dbReference>
<dbReference type="Pfam" id="PF13560">
    <property type="entry name" value="HTH_31"/>
    <property type="match status" value="1"/>
</dbReference>
<organism evidence="2 3">
    <name type="scientific">Streptomyces africanus</name>
    <dbReference type="NCBI Taxonomy" id="231024"/>
    <lineage>
        <taxon>Bacteria</taxon>
        <taxon>Bacillati</taxon>
        <taxon>Actinomycetota</taxon>
        <taxon>Actinomycetes</taxon>
        <taxon>Kitasatosporales</taxon>
        <taxon>Streptomycetaceae</taxon>
        <taxon>Streptomyces</taxon>
    </lineage>
</organism>
<evidence type="ECO:0000313" key="3">
    <source>
        <dbReference type="Proteomes" id="UP001232755"/>
    </source>
</evidence>
<accession>A0ABU0QJV4</accession>
<dbReference type="CDD" id="cd00093">
    <property type="entry name" value="HTH_XRE"/>
    <property type="match status" value="1"/>
</dbReference>
<dbReference type="InterPro" id="IPR041413">
    <property type="entry name" value="MLTR_LBD"/>
</dbReference>
<name>A0ABU0QJV4_9ACTN</name>
<dbReference type="SUPFAM" id="SSF47413">
    <property type="entry name" value="lambda repressor-like DNA-binding domains"/>
    <property type="match status" value="1"/>
</dbReference>
<dbReference type="Gene3D" id="3.30.450.180">
    <property type="match status" value="1"/>
</dbReference>
<protein>
    <submittedName>
        <fullName evidence="2">Transcriptional regulator with XRE-family HTH domain</fullName>
    </submittedName>
</protein>
<dbReference type="Proteomes" id="UP001232755">
    <property type="component" value="Unassembled WGS sequence"/>
</dbReference>
<comment type="caution">
    <text evidence="2">The sequence shown here is derived from an EMBL/GenBank/DDBJ whole genome shotgun (WGS) entry which is preliminary data.</text>
</comment>
<dbReference type="InterPro" id="IPR001387">
    <property type="entry name" value="Cro/C1-type_HTH"/>
</dbReference>
<dbReference type="Gene3D" id="1.10.260.40">
    <property type="entry name" value="lambda repressor-like DNA-binding domains"/>
    <property type="match status" value="1"/>
</dbReference>
<sequence>MSDNKVSDNELGTFLRTWREAVSPAEVGLPTGPRRRTPGLRRAELATLAGISVEYLTRLEQGRDRHPSAQVLGALADALNLSLVDRMLLRRLTKEADGGDPLICAAAPSLSHTARPTVQAVLDHLEPAPALVVNWIGDVLAHTTGYERLVGPIGLLDDERPNLLRYLFTDERARSAYRDWDRVADDLVARLRHGVPLRDPHLAELADELTVTAGADFADRFADLAVTPRRTGSQHIEHPEAGSLRLLHETFALPDEGQRVIVHLPADDATAAALDRLNGRRPGALRAVGEAG</sequence>
<proteinExistence type="predicted"/>
<dbReference type="PANTHER" id="PTHR35010">
    <property type="entry name" value="BLL4672 PROTEIN-RELATED"/>
    <property type="match status" value="1"/>
</dbReference>
<keyword evidence="3" id="KW-1185">Reference proteome</keyword>
<dbReference type="EMBL" id="JAUSYP010000001">
    <property type="protein sequence ID" value="MDQ0747664.1"/>
    <property type="molecule type" value="Genomic_DNA"/>
</dbReference>
<evidence type="ECO:0000259" key="1">
    <source>
        <dbReference type="PROSITE" id="PS50943"/>
    </source>
</evidence>
<feature type="domain" description="HTH cro/C1-type" evidence="1">
    <location>
        <begin position="39"/>
        <end position="86"/>
    </location>
</feature>
<dbReference type="Pfam" id="PF17765">
    <property type="entry name" value="MLTR_LBD"/>
    <property type="match status" value="1"/>
</dbReference>
<evidence type="ECO:0000313" key="2">
    <source>
        <dbReference type="EMBL" id="MDQ0747664.1"/>
    </source>
</evidence>